<evidence type="ECO:0000256" key="1">
    <source>
        <dbReference type="SAM" id="MobiDB-lite"/>
    </source>
</evidence>
<sequence length="143" mass="15852">MSINEPLHDPADLLDELDAIIREQELLRQRTVALQARYRALEAHADRYDKPGPYEWLPEEFGSVNVEAVVQRLDCAADSMYYPAKWFVSARECAAKVREYPQSDREQADAAGPASAGSGSALAEYRPGRALADRGEIDGGRSL</sequence>
<keyword evidence="3" id="KW-1185">Reference proteome</keyword>
<organism evidence="2 3">
    <name type="scientific">Nocardia amamiensis</name>
    <dbReference type="NCBI Taxonomy" id="404578"/>
    <lineage>
        <taxon>Bacteria</taxon>
        <taxon>Bacillati</taxon>
        <taxon>Actinomycetota</taxon>
        <taxon>Actinomycetes</taxon>
        <taxon>Mycobacteriales</taxon>
        <taxon>Nocardiaceae</taxon>
        <taxon>Nocardia</taxon>
    </lineage>
</organism>
<evidence type="ECO:0000313" key="3">
    <source>
        <dbReference type="Proteomes" id="UP000702209"/>
    </source>
</evidence>
<proteinExistence type="predicted"/>
<feature type="compositionally biased region" description="Basic and acidic residues" evidence="1">
    <location>
        <begin position="99"/>
        <end position="108"/>
    </location>
</feature>
<feature type="region of interest" description="Disordered" evidence="1">
    <location>
        <begin position="99"/>
        <end position="127"/>
    </location>
</feature>
<name>A0ABS0CPE7_9NOCA</name>
<comment type="caution">
    <text evidence="2">The sequence shown here is derived from an EMBL/GenBank/DDBJ whole genome shotgun (WGS) entry which is preliminary data.</text>
</comment>
<dbReference type="EMBL" id="JADLQX010000008">
    <property type="protein sequence ID" value="MBF6298479.1"/>
    <property type="molecule type" value="Genomic_DNA"/>
</dbReference>
<protein>
    <recommendedName>
        <fullName evidence="4">DUF222 domain-containing protein</fullName>
    </recommendedName>
</protein>
<gene>
    <name evidence="2" type="ORF">IU459_13115</name>
</gene>
<evidence type="ECO:0000313" key="2">
    <source>
        <dbReference type="EMBL" id="MBF6298479.1"/>
    </source>
</evidence>
<reference evidence="2 3" key="1">
    <citation type="submission" date="2020-10" db="EMBL/GenBank/DDBJ databases">
        <title>Identification of Nocardia species via Next-generation sequencing and recognition of intraspecies genetic diversity.</title>
        <authorList>
            <person name="Li P."/>
            <person name="Li P."/>
            <person name="Lu B."/>
        </authorList>
    </citation>
    <scope>NUCLEOTIDE SEQUENCE [LARGE SCALE GENOMIC DNA]</scope>
    <source>
        <strain evidence="2 3">BJ06-0157</strain>
    </source>
</reference>
<accession>A0ABS0CPE7</accession>
<dbReference type="Proteomes" id="UP000702209">
    <property type="component" value="Unassembled WGS sequence"/>
</dbReference>
<dbReference type="RefSeq" id="WP_195129787.1">
    <property type="nucleotide sequence ID" value="NZ_JADLQX010000008.1"/>
</dbReference>
<feature type="compositionally biased region" description="Low complexity" evidence="1">
    <location>
        <begin position="109"/>
        <end position="123"/>
    </location>
</feature>
<evidence type="ECO:0008006" key="4">
    <source>
        <dbReference type="Google" id="ProtNLM"/>
    </source>
</evidence>